<dbReference type="Pfam" id="PF02844">
    <property type="entry name" value="GARS_N"/>
    <property type="match status" value="1"/>
</dbReference>
<evidence type="ECO:0000256" key="10">
    <source>
        <dbReference type="ARBA" id="ARBA00022840"/>
    </source>
</evidence>
<evidence type="ECO:0000256" key="4">
    <source>
        <dbReference type="ARBA" id="ARBA00013255"/>
    </source>
</evidence>
<name>A0A0F7K290_9GAMM</name>
<evidence type="ECO:0000256" key="15">
    <source>
        <dbReference type="ARBA" id="ARBA00042864"/>
    </source>
</evidence>
<dbReference type="FunFam" id="3.90.600.10:FF:000001">
    <property type="entry name" value="Trifunctional purine biosynthetic protein adenosine-3"/>
    <property type="match status" value="1"/>
</dbReference>
<dbReference type="InterPro" id="IPR013815">
    <property type="entry name" value="ATP_grasp_subdomain_1"/>
</dbReference>
<evidence type="ECO:0000256" key="18">
    <source>
        <dbReference type="PROSITE-ProRule" id="PRU00409"/>
    </source>
</evidence>
<evidence type="ECO:0000256" key="11">
    <source>
        <dbReference type="ARBA" id="ARBA00022842"/>
    </source>
</evidence>
<dbReference type="OrthoDB" id="9807240at2"/>
<dbReference type="InterPro" id="IPR020561">
    <property type="entry name" value="PRibGlycinamid_synth_ATP-grasp"/>
</dbReference>
<dbReference type="InterPro" id="IPR020559">
    <property type="entry name" value="PRibGlycinamide_synth_CS"/>
</dbReference>
<evidence type="ECO:0000313" key="21">
    <source>
        <dbReference type="EMBL" id="AKH21320.1"/>
    </source>
</evidence>
<accession>A0A0F7K290</accession>
<evidence type="ECO:0000256" key="16">
    <source>
        <dbReference type="ARBA" id="ARBA00079592"/>
    </source>
</evidence>
<dbReference type="HAMAP" id="MF_00138">
    <property type="entry name" value="GARS"/>
    <property type="match status" value="1"/>
</dbReference>
<evidence type="ECO:0000256" key="9">
    <source>
        <dbReference type="ARBA" id="ARBA00022755"/>
    </source>
</evidence>
<dbReference type="InterPro" id="IPR020560">
    <property type="entry name" value="PRibGlycinamide_synth_C-dom"/>
</dbReference>
<evidence type="ECO:0000256" key="19">
    <source>
        <dbReference type="SAM" id="MobiDB-lite"/>
    </source>
</evidence>
<dbReference type="UniPathway" id="UPA00074">
    <property type="reaction ID" value="UER00125"/>
</dbReference>
<organism evidence="21 22">
    <name type="scientific">Sedimenticola thiotaurini</name>
    <dbReference type="NCBI Taxonomy" id="1543721"/>
    <lineage>
        <taxon>Bacteria</taxon>
        <taxon>Pseudomonadati</taxon>
        <taxon>Pseudomonadota</taxon>
        <taxon>Gammaproteobacteria</taxon>
        <taxon>Chromatiales</taxon>
        <taxon>Sedimenticolaceae</taxon>
        <taxon>Sedimenticola</taxon>
    </lineage>
</organism>
<keyword evidence="6 17" id="KW-0436">Ligase</keyword>
<keyword evidence="8 18" id="KW-0547">Nucleotide-binding</keyword>
<evidence type="ECO:0000256" key="8">
    <source>
        <dbReference type="ARBA" id="ARBA00022741"/>
    </source>
</evidence>
<dbReference type="SMART" id="SM01210">
    <property type="entry name" value="GARS_C"/>
    <property type="match status" value="1"/>
</dbReference>
<dbReference type="Gene3D" id="3.90.600.10">
    <property type="entry name" value="Phosphoribosylglycinamide synthetase, C-terminal domain"/>
    <property type="match status" value="1"/>
</dbReference>
<dbReference type="InterPro" id="IPR016185">
    <property type="entry name" value="PreATP-grasp_dom_sf"/>
</dbReference>
<keyword evidence="22" id="KW-1185">Reference proteome</keyword>
<dbReference type="InterPro" id="IPR011761">
    <property type="entry name" value="ATP-grasp"/>
</dbReference>
<evidence type="ECO:0000256" key="14">
    <source>
        <dbReference type="ARBA" id="ARBA00042242"/>
    </source>
</evidence>
<dbReference type="FunFam" id="3.30.470.20:FF:000031">
    <property type="entry name" value="Phosphoribosylamine--glycine ligase"/>
    <property type="match status" value="1"/>
</dbReference>
<evidence type="ECO:0000256" key="6">
    <source>
        <dbReference type="ARBA" id="ARBA00022598"/>
    </source>
</evidence>
<dbReference type="EMBL" id="CP011412">
    <property type="protein sequence ID" value="AKH21320.1"/>
    <property type="molecule type" value="Genomic_DNA"/>
</dbReference>
<dbReference type="SUPFAM" id="SSF56059">
    <property type="entry name" value="Glutathione synthetase ATP-binding domain-like"/>
    <property type="match status" value="1"/>
</dbReference>
<comment type="cofactor">
    <cofactor evidence="2">
        <name>Mg(2+)</name>
        <dbReference type="ChEBI" id="CHEBI:18420"/>
    </cofactor>
</comment>
<evidence type="ECO:0000259" key="20">
    <source>
        <dbReference type="PROSITE" id="PS50975"/>
    </source>
</evidence>
<evidence type="ECO:0000256" key="1">
    <source>
        <dbReference type="ARBA" id="ARBA00001936"/>
    </source>
</evidence>
<keyword evidence="7" id="KW-0479">Metal-binding</keyword>
<dbReference type="Gene3D" id="3.40.50.20">
    <property type="match status" value="1"/>
</dbReference>
<comment type="pathway">
    <text evidence="3 17">Purine metabolism; IMP biosynthesis via de novo pathway; N(1)-(5-phospho-D-ribosyl)glycinamide from 5-phospho-alpha-D-ribose 1-diphosphate: step 2/2.</text>
</comment>
<dbReference type="GO" id="GO:0004637">
    <property type="term" value="F:phosphoribosylamine-glycine ligase activity"/>
    <property type="evidence" value="ECO:0007669"/>
    <property type="project" value="UniProtKB-UniRule"/>
</dbReference>
<comment type="similarity">
    <text evidence="13 17">Belongs to the GARS family.</text>
</comment>
<evidence type="ECO:0000256" key="2">
    <source>
        <dbReference type="ARBA" id="ARBA00001946"/>
    </source>
</evidence>
<dbReference type="GO" id="GO:0046872">
    <property type="term" value="F:metal ion binding"/>
    <property type="evidence" value="ECO:0007669"/>
    <property type="project" value="UniProtKB-KW"/>
</dbReference>
<dbReference type="Pfam" id="PF02843">
    <property type="entry name" value="GARS_C"/>
    <property type="match status" value="1"/>
</dbReference>
<sequence>MNILIIGGGGREHALAWKAAQSPLADKIFLAPGNAGTALEPSMENVPIGVEEIDKLVQFARENRVGLTIVGPEAPLVLGVVDAFNAAGLKCFGPTQGAAQLEGSKAFTKDFLARHQIPTAAYGNFTDVDQALEYLHQVGVPIVIKADGLAAGKGVIIAHEMGMAEETVRDMLAGNSFGEAGHRVVIEEFLSGEEASFIVMVDGQHILPMASSQDHKARDNGDRGPNTGGMGAYSPAPVVTPLMHERIMEQVIRPTVAGMAAEGLPYTGFLYAGVMIDANGTPKVLEYNCRFGDPETQPIMLRMKSDLVEHCLAALEGKLDTQKTVWDERAALGVVLAAGGYPDSYKKGDVISGLPSQPTEGEKVFHAGTAEKDGEIVTAGGRVLCATALGESVAEAQARAYSLARRIDWDKVYYRTDIGYRAVAREQE</sequence>
<dbReference type="Pfam" id="PF01071">
    <property type="entry name" value="GARS_A"/>
    <property type="match status" value="1"/>
</dbReference>
<dbReference type="InterPro" id="IPR037123">
    <property type="entry name" value="PRibGlycinamide_synth_C_sf"/>
</dbReference>
<dbReference type="RefSeq" id="WP_046860249.1">
    <property type="nucleotide sequence ID" value="NZ_CP011412.1"/>
</dbReference>
<dbReference type="PATRIC" id="fig|1543721.4.peg.2935"/>
<dbReference type="InterPro" id="IPR000115">
    <property type="entry name" value="PRibGlycinamide_synth"/>
</dbReference>
<comment type="catalytic activity">
    <reaction evidence="17">
        <text>5-phospho-beta-D-ribosylamine + glycine + ATP = N(1)-(5-phospho-beta-D-ribosyl)glycinamide + ADP + phosphate + H(+)</text>
        <dbReference type="Rhea" id="RHEA:17453"/>
        <dbReference type="ChEBI" id="CHEBI:15378"/>
        <dbReference type="ChEBI" id="CHEBI:30616"/>
        <dbReference type="ChEBI" id="CHEBI:43474"/>
        <dbReference type="ChEBI" id="CHEBI:57305"/>
        <dbReference type="ChEBI" id="CHEBI:58681"/>
        <dbReference type="ChEBI" id="CHEBI:143788"/>
        <dbReference type="ChEBI" id="CHEBI:456216"/>
        <dbReference type="EC" id="6.3.4.13"/>
    </reaction>
</comment>
<dbReference type="EC" id="6.3.4.13" evidence="4 17"/>
<proteinExistence type="inferred from homology"/>
<feature type="domain" description="ATP-grasp" evidence="20">
    <location>
        <begin position="109"/>
        <end position="316"/>
    </location>
</feature>
<dbReference type="FunFam" id="3.30.1490.20:FF:000006">
    <property type="entry name" value="phosphoribosylamine--glycine ligase, chloroplastic-like"/>
    <property type="match status" value="1"/>
</dbReference>
<dbReference type="InterPro" id="IPR020562">
    <property type="entry name" value="PRibGlycinamide_synth_N"/>
</dbReference>
<feature type="region of interest" description="Disordered" evidence="19">
    <location>
        <begin position="212"/>
        <end position="231"/>
    </location>
</feature>
<dbReference type="FunFam" id="3.40.50.20:FF:000006">
    <property type="entry name" value="Phosphoribosylamine--glycine ligase, chloroplastic"/>
    <property type="match status" value="1"/>
</dbReference>
<dbReference type="GO" id="GO:0009113">
    <property type="term" value="P:purine nucleobase biosynthetic process"/>
    <property type="evidence" value="ECO:0007669"/>
    <property type="project" value="InterPro"/>
</dbReference>
<evidence type="ECO:0000256" key="3">
    <source>
        <dbReference type="ARBA" id="ARBA00005174"/>
    </source>
</evidence>
<dbReference type="KEGG" id="seds:AAY24_14175"/>
<evidence type="ECO:0000256" key="13">
    <source>
        <dbReference type="ARBA" id="ARBA00038345"/>
    </source>
</evidence>
<dbReference type="GO" id="GO:0005524">
    <property type="term" value="F:ATP binding"/>
    <property type="evidence" value="ECO:0007669"/>
    <property type="project" value="UniProtKB-UniRule"/>
</dbReference>
<evidence type="ECO:0000256" key="17">
    <source>
        <dbReference type="HAMAP-Rule" id="MF_00138"/>
    </source>
</evidence>
<keyword evidence="12" id="KW-0464">Manganese</keyword>
<evidence type="ECO:0000256" key="12">
    <source>
        <dbReference type="ARBA" id="ARBA00023211"/>
    </source>
</evidence>
<dbReference type="AlphaFoldDB" id="A0A0F7K290"/>
<evidence type="ECO:0000256" key="7">
    <source>
        <dbReference type="ARBA" id="ARBA00022723"/>
    </source>
</evidence>
<evidence type="ECO:0000256" key="5">
    <source>
        <dbReference type="ARBA" id="ARBA00020605"/>
    </source>
</evidence>
<dbReference type="GO" id="GO:0006189">
    <property type="term" value="P:'de novo' IMP biosynthetic process"/>
    <property type="evidence" value="ECO:0007669"/>
    <property type="project" value="UniProtKB-UniRule"/>
</dbReference>
<dbReference type="PROSITE" id="PS00184">
    <property type="entry name" value="GARS"/>
    <property type="match status" value="1"/>
</dbReference>
<keyword evidence="11" id="KW-0460">Magnesium</keyword>
<dbReference type="SUPFAM" id="SSF52440">
    <property type="entry name" value="PreATP-grasp domain"/>
    <property type="match status" value="1"/>
</dbReference>
<dbReference type="PANTHER" id="PTHR43472:SF1">
    <property type="entry name" value="PHOSPHORIBOSYLAMINE--GLYCINE LIGASE, CHLOROPLASTIC"/>
    <property type="match status" value="1"/>
</dbReference>
<dbReference type="SUPFAM" id="SSF51246">
    <property type="entry name" value="Rudiment single hybrid motif"/>
    <property type="match status" value="1"/>
</dbReference>
<dbReference type="InterPro" id="IPR011054">
    <property type="entry name" value="Rudment_hybrid_motif"/>
</dbReference>
<reference evidence="21 22" key="1">
    <citation type="journal article" date="2015" name="Genome Announc.">
        <title>Complete Genome Sequence of Sedimenticola thiotaurini Strain SIP-G1, a Polyphosphate- and Polyhydroxyalkanoate-Accumulating Sulfur-Oxidizing Gammaproteobacterium Isolated from Salt Marsh Sediments.</title>
        <authorList>
            <person name="Flood B.E."/>
            <person name="Jones D.S."/>
            <person name="Bailey J.V."/>
        </authorList>
    </citation>
    <scope>NUCLEOTIDE SEQUENCE [LARGE SCALE GENOMIC DNA]</scope>
    <source>
        <strain evidence="21 22">SIP-G1</strain>
    </source>
</reference>
<keyword evidence="9 17" id="KW-0658">Purine biosynthesis</keyword>
<gene>
    <name evidence="17" type="primary">purD</name>
    <name evidence="21" type="ORF">AAY24_14175</name>
</gene>
<dbReference type="Proteomes" id="UP000034410">
    <property type="component" value="Chromosome"/>
</dbReference>
<feature type="compositionally biased region" description="Basic and acidic residues" evidence="19">
    <location>
        <begin position="213"/>
        <end position="222"/>
    </location>
</feature>
<dbReference type="PANTHER" id="PTHR43472">
    <property type="entry name" value="PHOSPHORIBOSYLAMINE--GLYCINE LIGASE"/>
    <property type="match status" value="1"/>
</dbReference>
<dbReference type="NCBIfam" id="TIGR00877">
    <property type="entry name" value="purD"/>
    <property type="match status" value="1"/>
</dbReference>
<dbReference type="Gene3D" id="3.30.1490.20">
    <property type="entry name" value="ATP-grasp fold, A domain"/>
    <property type="match status" value="1"/>
</dbReference>
<dbReference type="Gene3D" id="3.30.470.20">
    <property type="entry name" value="ATP-grasp fold, B domain"/>
    <property type="match status" value="1"/>
</dbReference>
<dbReference type="SMART" id="SM01209">
    <property type="entry name" value="GARS_A"/>
    <property type="match status" value="1"/>
</dbReference>
<comment type="cofactor">
    <cofactor evidence="1">
        <name>Mn(2+)</name>
        <dbReference type="ChEBI" id="CHEBI:29035"/>
    </cofactor>
</comment>
<keyword evidence="10 18" id="KW-0067">ATP-binding</keyword>
<evidence type="ECO:0000313" key="22">
    <source>
        <dbReference type="Proteomes" id="UP000034410"/>
    </source>
</evidence>
<dbReference type="PROSITE" id="PS50975">
    <property type="entry name" value="ATP_GRASP"/>
    <property type="match status" value="1"/>
</dbReference>
<protein>
    <recommendedName>
        <fullName evidence="5 17">Phosphoribosylamine--glycine ligase</fullName>
        <ecNumber evidence="4 17">6.3.4.13</ecNumber>
    </recommendedName>
    <alternativeName>
        <fullName evidence="16 17">GARS</fullName>
    </alternativeName>
    <alternativeName>
        <fullName evidence="14 17">Glycinamide ribonucleotide synthetase</fullName>
    </alternativeName>
    <alternativeName>
        <fullName evidence="15 17">Phosphoribosylglycinamide synthetase</fullName>
    </alternativeName>
</protein>